<feature type="signal peptide" evidence="3">
    <location>
        <begin position="1"/>
        <end position="25"/>
    </location>
</feature>
<dbReference type="AlphaFoldDB" id="A0A7G9GM07"/>
<evidence type="ECO:0000256" key="3">
    <source>
        <dbReference type="SAM" id="SignalP"/>
    </source>
</evidence>
<proteinExistence type="predicted"/>
<feature type="region of interest" description="Disordered" evidence="2">
    <location>
        <begin position="21"/>
        <end position="70"/>
    </location>
</feature>
<dbReference type="Proteomes" id="UP000515856">
    <property type="component" value="Chromosome"/>
</dbReference>
<dbReference type="Gene3D" id="2.60.40.1240">
    <property type="match status" value="1"/>
</dbReference>
<feature type="chain" id="PRO_5028957698" evidence="3">
    <location>
        <begin position="26"/>
        <end position="202"/>
    </location>
</feature>
<gene>
    <name evidence="5" type="ORF">H9Q80_16580</name>
</gene>
<dbReference type="InterPro" id="IPR029051">
    <property type="entry name" value="DUF4352"/>
</dbReference>
<accession>A0A7G9GM07</accession>
<organism evidence="5 6">
    <name type="scientific">[Eubacterium] hominis</name>
    <dbReference type="NCBI Taxonomy" id="2764325"/>
    <lineage>
        <taxon>Bacteria</taxon>
        <taxon>Bacillati</taxon>
        <taxon>Bacillota</taxon>
        <taxon>Erysipelotrichia</taxon>
        <taxon>Erysipelotrichales</taxon>
        <taxon>Erysipelotrichaceae</taxon>
        <taxon>Amedibacillus</taxon>
    </lineage>
</organism>
<dbReference type="InterPro" id="IPR029050">
    <property type="entry name" value="Immunoprotect_excell_Ig-like"/>
</dbReference>
<evidence type="ECO:0000313" key="6">
    <source>
        <dbReference type="Proteomes" id="UP000515856"/>
    </source>
</evidence>
<reference evidence="5 6" key="1">
    <citation type="submission" date="2020-08" db="EMBL/GenBank/DDBJ databases">
        <authorList>
            <person name="Liu C."/>
            <person name="Sun Q."/>
        </authorList>
    </citation>
    <scope>NUCLEOTIDE SEQUENCE [LARGE SCALE GENOMIC DNA]</scope>
    <source>
        <strain evidence="5 6">NSJ-61</strain>
    </source>
</reference>
<protein>
    <submittedName>
        <fullName evidence="5">DUF4352 domain-containing protein</fullName>
    </submittedName>
</protein>
<keyword evidence="1 3" id="KW-0732">Signal</keyword>
<feature type="domain" description="DUF4352" evidence="4">
    <location>
        <begin position="71"/>
        <end position="195"/>
    </location>
</feature>
<evidence type="ECO:0000313" key="5">
    <source>
        <dbReference type="EMBL" id="QNM11839.1"/>
    </source>
</evidence>
<dbReference type="EMBL" id="CP060636">
    <property type="protein sequence ID" value="QNM11839.1"/>
    <property type="molecule type" value="Genomic_DNA"/>
</dbReference>
<feature type="compositionally biased region" description="Basic and acidic residues" evidence="2">
    <location>
        <begin position="28"/>
        <end position="70"/>
    </location>
</feature>
<keyword evidence="6" id="KW-1185">Reference proteome</keyword>
<dbReference type="RefSeq" id="WP_117454600.1">
    <property type="nucleotide sequence ID" value="NZ_CP060636.1"/>
</dbReference>
<evidence type="ECO:0000256" key="2">
    <source>
        <dbReference type="SAM" id="MobiDB-lite"/>
    </source>
</evidence>
<evidence type="ECO:0000256" key="1">
    <source>
        <dbReference type="ARBA" id="ARBA00022729"/>
    </source>
</evidence>
<evidence type="ECO:0000259" key="4">
    <source>
        <dbReference type="Pfam" id="PF11611"/>
    </source>
</evidence>
<dbReference type="KEGG" id="ehn:H9Q80_16580"/>
<name>A0A7G9GM07_9FIRM</name>
<sequence>MKKLKKWQIALIVLLAIGVIGGAAGGGDSEKKEEEKQQETSKNEDKKDNQEEQKEEQKEEKKEEQKEEKVYGIGDTQKVGKVEYTVVSKDVTDHIGDEYFGVAAQNEFMILTVKITNHGDKSLTVADSFFNLVDGSKTFKTDSGDAIYLEDDSIIFKEINPDASLTGKVIFDISENTVKSSNLQLQVQTGAWGTEKGYFKLN</sequence>
<dbReference type="Pfam" id="PF11611">
    <property type="entry name" value="DUF4352"/>
    <property type="match status" value="1"/>
</dbReference>